<dbReference type="AlphaFoldDB" id="A0A7W9TL72"/>
<evidence type="ECO:0000256" key="2">
    <source>
        <dbReference type="SAM" id="Phobius"/>
    </source>
</evidence>
<dbReference type="Gene3D" id="1.10.287.70">
    <property type="match status" value="1"/>
</dbReference>
<dbReference type="GO" id="GO:0006813">
    <property type="term" value="P:potassium ion transport"/>
    <property type="evidence" value="ECO:0007669"/>
    <property type="project" value="InterPro"/>
</dbReference>
<dbReference type="Pfam" id="PF02254">
    <property type="entry name" value="TrkA_N"/>
    <property type="match status" value="1"/>
</dbReference>
<accession>A0A7W9TL72</accession>
<dbReference type="GO" id="GO:0005886">
    <property type="term" value="C:plasma membrane"/>
    <property type="evidence" value="ECO:0007669"/>
    <property type="project" value="UniProtKB-SubCell"/>
</dbReference>
<evidence type="ECO:0000313" key="4">
    <source>
        <dbReference type="EMBL" id="MBB6082735.1"/>
    </source>
</evidence>
<dbReference type="RefSeq" id="WP_052355917.1">
    <property type="nucleotide sequence ID" value="NZ_JACHIB010000003.1"/>
</dbReference>
<dbReference type="SUPFAM" id="SSF51735">
    <property type="entry name" value="NAD(P)-binding Rossmann-fold domains"/>
    <property type="match status" value="1"/>
</dbReference>
<keyword evidence="2" id="KW-1133">Transmembrane helix</keyword>
<keyword evidence="2" id="KW-0472">Membrane</keyword>
<feature type="domain" description="RCK N-terminal" evidence="3">
    <location>
        <begin position="251"/>
        <end position="366"/>
    </location>
</feature>
<evidence type="ECO:0000313" key="5">
    <source>
        <dbReference type="Proteomes" id="UP000541136"/>
    </source>
</evidence>
<evidence type="ECO:0000259" key="3">
    <source>
        <dbReference type="PROSITE" id="PS51201"/>
    </source>
</evidence>
<keyword evidence="4" id="KW-0813">Transport</keyword>
<keyword evidence="4" id="KW-0406">Ion transport</keyword>
<reference evidence="4 5" key="1">
    <citation type="submission" date="2020-08" db="EMBL/GenBank/DDBJ databases">
        <title>Genomic Encyclopedia of Type Strains, Phase IV (KMG-IV): sequencing the most valuable type-strain genomes for metagenomic binning, comparative biology and taxonomic classification.</title>
        <authorList>
            <person name="Goeker M."/>
        </authorList>
    </citation>
    <scope>NUCLEOTIDE SEQUENCE [LARGE SCALE GENOMIC DNA]</scope>
    <source>
        <strain evidence="4 5">DSM 12141</strain>
    </source>
</reference>
<dbReference type="Gene3D" id="3.40.50.720">
    <property type="entry name" value="NAD(P)-binding Rossmann-like Domain"/>
    <property type="match status" value="1"/>
</dbReference>
<keyword evidence="2" id="KW-0812">Transmembrane</keyword>
<organism evidence="4 5">
    <name type="scientific">Castellaniella defragrans</name>
    <name type="common">Alcaligenes defragrans</name>
    <dbReference type="NCBI Taxonomy" id="75697"/>
    <lineage>
        <taxon>Bacteria</taxon>
        <taxon>Pseudomonadati</taxon>
        <taxon>Pseudomonadota</taxon>
        <taxon>Betaproteobacteria</taxon>
        <taxon>Burkholderiales</taxon>
        <taxon>Alcaligenaceae</taxon>
        <taxon>Castellaniella</taxon>
    </lineage>
</organism>
<dbReference type="Proteomes" id="UP000541136">
    <property type="component" value="Unassembled WGS sequence"/>
</dbReference>
<sequence>MRLPFRSVPARCARLVHRFPWHWLIAALVAADGYLFLRPLWQAIGSQGLLQTLQIRDGAGVAAFLDSGGIAQMSRLMLGLGVQVMAVGLLYRARIAWTITLLLLAAVGTVSLWHGQGHFGLLAYTAVLAGALIGYWRHFDRASLTAGSLFAALSVLSLLVYAVFGVLYLGEEFSPPVRDPVTALYFSIVSMSTVGYGDIGPKTDAARLFTISIIILGITVFATSISAVAGPLIGGNIRRLMHGRKPRTMRKNHIILAGLGPLAESLYGALRQRGHDVTVIVPSAEGHPYPADADVLAGDASETGVLLQAGAAHARYVLALRQDDAENAFIVMAGREAGGPDTKLVALANSPQHLAKIRRVNPDILISPQALGSEILARTLSGESIDEALITRLLFGEKTPDPA</sequence>
<dbReference type="GO" id="GO:0034220">
    <property type="term" value="P:monoatomic ion transmembrane transport"/>
    <property type="evidence" value="ECO:0007669"/>
    <property type="project" value="UniProtKB-KW"/>
</dbReference>
<name>A0A7W9TL72_CASDE</name>
<comment type="caution">
    <text evidence="4">The sequence shown here is derived from an EMBL/GenBank/DDBJ whole genome shotgun (WGS) entry which is preliminary data.</text>
</comment>
<feature type="transmembrane region" description="Helical" evidence="2">
    <location>
        <begin position="208"/>
        <end position="233"/>
    </location>
</feature>
<proteinExistence type="predicted"/>
<feature type="transmembrane region" description="Helical" evidence="2">
    <location>
        <begin position="148"/>
        <end position="170"/>
    </location>
</feature>
<feature type="transmembrane region" description="Helical" evidence="2">
    <location>
        <begin position="119"/>
        <end position="136"/>
    </location>
</feature>
<dbReference type="SUPFAM" id="SSF81324">
    <property type="entry name" value="Voltage-gated potassium channels"/>
    <property type="match status" value="1"/>
</dbReference>
<gene>
    <name evidence="4" type="ORF">HNR28_000760</name>
</gene>
<keyword evidence="4" id="KW-0407">Ion channel</keyword>
<protein>
    <submittedName>
        <fullName evidence="4">Voltage-gated potassium channel</fullName>
    </submittedName>
</protein>
<dbReference type="Pfam" id="PF07885">
    <property type="entry name" value="Ion_trans_2"/>
    <property type="match status" value="1"/>
</dbReference>
<dbReference type="PROSITE" id="PS51201">
    <property type="entry name" value="RCK_N"/>
    <property type="match status" value="1"/>
</dbReference>
<evidence type="ECO:0000256" key="1">
    <source>
        <dbReference type="ARBA" id="ARBA00004651"/>
    </source>
</evidence>
<feature type="transmembrane region" description="Helical" evidence="2">
    <location>
        <begin position="20"/>
        <end position="37"/>
    </location>
</feature>
<dbReference type="EMBL" id="JACHIB010000003">
    <property type="protein sequence ID" value="MBB6082735.1"/>
    <property type="molecule type" value="Genomic_DNA"/>
</dbReference>
<dbReference type="InterPro" id="IPR003148">
    <property type="entry name" value="RCK_N"/>
</dbReference>
<comment type="subcellular location">
    <subcellularLocation>
        <location evidence="1">Cell membrane</location>
        <topology evidence="1">Multi-pass membrane protein</topology>
    </subcellularLocation>
</comment>
<dbReference type="InterPro" id="IPR050721">
    <property type="entry name" value="Trk_Ktr_HKT_K-transport"/>
</dbReference>
<dbReference type="NCBIfam" id="NF007828">
    <property type="entry name" value="PRK10537.1"/>
    <property type="match status" value="1"/>
</dbReference>
<dbReference type="InterPro" id="IPR036291">
    <property type="entry name" value="NAD(P)-bd_dom_sf"/>
</dbReference>
<dbReference type="PANTHER" id="PTHR43833">
    <property type="entry name" value="POTASSIUM CHANNEL PROTEIN 2-RELATED-RELATED"/>
    <property type="match status" value="1"/>
</dbReference>
<feature type="transmembrane region" description="Helical" evidence="2">
    <location>
        <begin position="95"/>
        <end position="113"/>
    </location>
</feature>
<dbReference type="PANTHER" id="PTHR43833:SF11">
    <property type="entry name" value="VOLTAGE-GATED POTASSIUM CHANNEL KCH"/>
    <property type="match status" value="1"/>
</dbReference>
<dbReference type="InterPro" id="IPR013099">
    <property type="entry name" value="K_chnl_dom"/>
</dbReference>